<feature type="domain" description="DNA mismatch repair proteins mutS family" evidence="4">
    <location>
        <begin position="59"/>
        <end position="244"/>
    </location>
</feature>
<dbReference type="Gene3D" id="3.40.50.300">
    <property type="entry name" value="P-loop containing nucleotide triphosphate hydrolases"/>
    <property type="match status" value="1"/>
</dbReference>
<evidence type="ECO:0000256" key="3">
    <source>
        <dbReference type="ARBA" id="ARBA00023125"/>
    </source>
</evidence>
<dbReference type="Pfam" id="PF00488">
    <property type="entry name" value="MutS_V"/>
    <property type="match status" value="1"/>
</dbReference>
<dbReference type="InterPro" id="IPR000432">
    <property type="entry name" value="DNA_mismatch_repair_MutS_C"/>
</dbReference>
<dbReference type="GO" id="GO:0005524">
    <property type="term" value="F:ATP binding"/>
    <property type="evidence" value="ECO:0007669"/>
    <property type="project" value="UniProtKB-KW"/>
</dbReference>
<comment type="caution">
    <text evidence="5">The sequence shown here is derived from an EMBL/GenBank/DDBJ whole genome shotgun (WGS) entry which is preliminary data.</text>
</comment>
<dbReference type="GO" id="GO:0140664">
    <property type="term" value="F:ATP-dependent DNA damage sensor activity"/>
    <property type="evidence" value="ECO:0007669"/>
    <property type="project" value="InterPro"/>
</dbReference>
<dbReference type="SMART" id="SM00534">
    <property type="entry name" value="MUTSac"/>
    <property type="match status" value="1"/>
</dbReference>
<dbReference type="EMBL" id="BARW01001630">
    <property type="protein sequence ID" value="GAI61858.1"/>
    <property type="molecule type" value="Genomic_DNA"/>
</dbReference>
<dbReference type="InterPro" id="IPR027417">
    <property type="entry name" value="P-loop_NTPase"/>
</dbReference>
<keyword evidence="3" id="KW-0238">DNA-binding</keyword>
<dbReference type="GO" id="GO:0005829">
    <property type="term" value="C:cytosol"/>
    <property type="evidence" value="ECO:0007669"/>
    <property type="project" value="TreeGrafter"/>
</dbReference>
<name>X1Q0X4_9ZZZZ</name>
<dbReference type="GO" id="GO:0030983">
    <property type="term" value="F:mismatched DNA binding"/>
    <property type="evidence" value="ECO:0007669"/>
    <property type="project" value="InterPro"/>
</dbReference>
<evidence type="ECO:0000259" key="4">
    <source>
        <dbReference type="SMART" id="SM00534"/>
    </source>
</evidence>
<protein>
    <recommendedName>
        <fullName evidence="4">DNA mismatch repair proteins mutS family domain-containing protein</fullName>
    </recommendedName>
</protein>
<keyword evidence="1" id="KW-0547">Nucleotide-binding</keyword>
<organism evidence="5">
    <name type="scientific">marine sediment metagenome</name>
    <dbReference type="NCBI Taxonomy" id="412755"/>
    <lineage>
        <taxon>unclassified sequences</taxon>
        <taxon>metagenomes</taxon>
        <taxon>ecological metagenomes</taxon>
    </lineage>
</organism>
<dbReference type="InterPro" id="IPR045076">
    <property type="entry name" value="MutS"/>
</dbReference>
<dbReference type="PANTHER" id="PTHR11361:SF152">
    <property type="entry name" value="DNA MISMATCH REPAIR PROTEIN"/>
    <property type="match status" value="1"/>
</dbReference>
<sequence length="251" mass="28099">MIYRLIGELDALQSAASYREGLAGYVEPNFSDKEFLLEIKDAIHPLLPNPVPNSITIRKKGVTITGSNMAGKTTFLRTLGVNAILAQTIYTCLAASYTGNYFRIISLINEADNLIEGKSYYLIEAEHLLKMIKSSEKEILTLCLIDEPLAGTNSSERVIASFEVLNYLIDHNALVIVATHDLELAGKLKFAFKSYHFTDDVDDQGLKFDFKLREGITSTSNAIRLLEYLDYPKDIVERSMKKLSSKQDNFG</sequence>
<evidence type="ECO:0000256" key="1">
    <source>
        <dbReference type="ARBA" id="ARBA00022741"/>
    </source>
</evidence>
<accession>X1Q0X4</accession>
<dbReference type="GO" id="GO:0006298">
    <property type="term" value="P:mismatch repair"/>
    <property type="evidence" value="ECO:0007669"/>
    <property type="project" value="InterPro"/>
</dbReference>
<evidence type="ECO:0000256" key="2">
    <source>
        <dbReference type="ARBA" id="ARBA00022840"/>
    </source>
</evidence>
<evidence type="ECO:0000313" key="5">
    <source>
        <dbReference type="EMBL" id="GAI61858.1"/>
    </source>
</evidence>
<dbReference type="SUPFAM" id="SSF52540">
    <property type="entry name" value="P-loop containing nucleoside triphosphate hydrolases"/>
    <property type="match status" value="1"/>
</dbReference>
<gene>
    <name evidence="5" type="ORF">S12H4_05047</name>
</gene>
<reference evidence="5" key="1">
    <citation type="journal article" date="2014" name="Front. Microbiol.">
        <title>High frequency of phylogenetically diverse reductive dehalogenase-homologous genes in deep subseafloor sedimentary metagenomes.</title>
        <authorList>
            <person name="Kawai M."/>
            <person name="Futagami T."/>
            <person name="Toyoda A."/>
            <person name="Takaki Y."/>
            <person name="Nishi S."/>
            <person name="Hori S."/>
            <person name="Arai W."/>
            <person name="Tsubouchi T."/>
            <person name="Morono Y."/>
            <person name="Uchiyama I."/>
            <person name="Ito T."/>
            <person name="Fujiyama A."/>
            <person name="Inagaki F."/>
            <person name="Takami H."/>
        </authorList>
    </citation>
    <scope>NUCLEOTIDE SEQUENCE</scope>
    <source>
        <strain evidence="5">Expedition CK06-06</strain>
    </source>
</reference>
<proteinExistence type="predicted"/>
<keyword evidence="2" id="KW-0067">ATP-binding</keyword>
<dbReference type="PANTHER" id="PTHR11361">
    <property type="entry name" value="DNA MISMATCH REPAIR PROTEIN MUTS FAMILY MEMBER"/>
    <property type="match status" value="1"/>
</dbReference>
<dbReference type="AlphaFoldDB" id="X1Q0X4"/>